<dbReference type="AlphaFoldDB" id="A0AAV6Z295"/>
<sequence length="81" mass="9061">MQPAGGTTHTSSLPCTAARQGDETLTLSRSYRIDDYVFSRCSWAVTYGCTISSRCEHTQKLQKPNFPKSFDKLLQSSAKRL</sequence>
<comment type="caution">
    <text evidence="1">The sequence shown here is derived from an EMBL/GenBank/DDBJ whole genome shotgun (WGS) entry which is preliminary data.</text>
</comment>
<evidence type="ECO:0000313" key="1">
    <source>
        <dbReference type="EMBL" id="KAG8543101.1"/>
    </source>
</evidence>
<name>A0AAV6Z295_ENGPU</name>
<dbReference type="EMBL" id="WNYA01003931">
    <property type="protein sequence ID" value="KAG8543101.1"/>
    <property type="molecule type" value="Genomic_DNA"/>
</dbReference>
<evidence type="ECO:0000313" key="2">
    <source>
        <dbReference type="Proteomes" id="UP000824782"/>
    </source>
</evidence>
<accession>A0AAV6Z295</accession>
<reference evidence="1" key="1">
    <citation type="thesis" date="2020" institute="ProQuest LLC" country="789 East Eisenhower Parkway, Ann Arbor, MI, USA">
        <title>Comparative Genomics and Chromosome Evolution.</title>
        <authorList>
            <person name="Mudd A.B."/>
        </authorList>
    </citation>
    <scope>NUCLEOTIDE SEQUENCE</scope>
    <source>
        <strain evidence="1">237g6f4</strain>
        <tissue evidence="1">Blood</tissue>
    </source>
</reference>
<keyword evidence="2" id="KW-1185">Reference proteome</keyword>
<proteinExistence type="predicted"/>
<protein>
    <submittedName>
        <fullName evidence="1">Uncharacterized protein</fullName>
    </submittedName>
</protein>
<gene>
    <name evidence="1" type="ORF">GDO81_025419</name>
</gene>
<organism evidence="1 2">
    <name type="scientific">Engystomops pustulosus</name>
    <name type="common">Tungara frog</name>
    <name type="synonym">Physalaemus pustulosus</name>
    <dbReference type="NCBI Taxonomy" id="76066"/>
    <lineage>
        <taxon>Eukaryota</taxon>
        <taxon>Metazoa</taxon>
        <taxon>Chordata</taxon>
        <taxon>Craniata</taxon>
        <taxon>Vertebrata</taxon>
        <taxon>Euteleostomi</taxon>
        <taxon>Amphibia</taxon>
        <taxon>Batrachia</taxon>
        <taxon>Anura</taxon>
        <taxon>Neobatrachia</taxon>
        <taxon>Hyloidea</taxon>
        <taxon>Leptodactylidae</taxon>
        <taxon>Leiuperinae</taxon>
        <taxon>Engystomops</taxon>
    </lineage>
</organism>
<dbReference type="Proteomes" id="UP000824782">
    <property type="component" value="Unassembled WGS sequence"/>
</dbReference>